<sequence>MMDVTHNVRAAIQEALQSILERPVELEPEMNIVADFGMDSMAIMDFCMALEDRFDVSIPLDKMAEIESVQDLSRTIETLLAKG</sequence>
<feature type="domain" description="Carrier" evidence="1">
    <location>
        <begin position="2"/>
        <end position="80"/>
    </location>
</feature>
<dbReference type="InterPro" id="IPR036736">
    <property type="entry name" value="ACP-like_sf"/>
</dbReference>
<dbReference type="Gene3D" id="1.10.1200.10">
    <property type="entry name" value="ACP-like"/>
    <property type="match status" value="1"/>
</dbReference>
<keyword evidence="3" id="KW-1185">Reference proteome</keyword>
<dbReference type="SUPFAM" id="SSF47336">
    <property type="entry name" value="ACP-like"/>
    <property type="match status" value="1"/>
</dbReference>
<evidence type="ECO:0000259" key="1">
    <source>
        <dbReference type="PROSITE" id="PS50075"/>
    </source>
</evidence>
<comment type="caution">
    <text evidence="2">The sequence shown here is derived from an EMBL/GenBank/DDBJ whole genome shotgun (WGS) entry which is preliminary data.</text>
</comment>
<protein>
    <submittedName>
        <fullName evidence="2">Acyl carrier protein</fullName>
    </submittedName>
</protein>
<dbReference type="EMBL" id="MDET01000031">
    <property type="protein sequence ID" value="OQM74431.1"/>
    <property type="molecule type" value="Genomic_DNA"/>
</dbReference>
<gene>
    <name evidence="2" type="ORF">BFN67_22000</name>
</gene>
<proteinExistence type="predicted"/>
<evidence type="ECO:0000313" key="2">
    <source>
        <dbReference type="EMBL" id="OQM74431.1"/>
    </source>
</evidence>
<dbReference type="RefSeq" id="WP_080920757.1">
    <property type="nucleotide sequence ID" value="NZ_MDET01000031.1"/>
</dbReference>
<reference evidence="2 3" key="1">
    <citation type="journal article" date="2016" name="Int. J. Syst. Evol. Microbiol.">
        <title>Pseudaminobacter manganicus sp. nov., isolated from sludge of a manganese mine.</title>
        <authorList>
            <person name="Li J."/>
            <person name="Huang J."/>
            <person name="Liao S."/>
            <person name="Wang G."/>
        </authorList>
    </citation>
    <scope>NUCLEOTIDE SEQUENCE [LARGE SCALE GENOMIC DNA]</scope>
    <source>
        <strain evidence="2 3">JH-7</strain>
    </source>
</reference>
<dbReference type="PROSITE" id="PS50075">
    <property type="entry name" value="CARRIER"/>
    <property type="match status" value="1"/>
</dbReference>
<dbReference type="Pfam" id="PF00550">
    <property type="entry name" value="PP-binding"/>
    <property type="match status" value="1"/>
</dbReference>
<dbReference type="OrthoDB" id="287644at2"/>
<accession>A0A1V8RMK1</accession>
<evidence type="ECO:0000313" key="3">
    <source>
        <dbReference type="Proteomes" id="UP000191905"/>
    </source>
</evidence>
<dbReference type="STRING" id="1873176.BFN67_22000"/>
<dbReference type="AlphaFoldDB" id="A0A1V8RMK1"/>
<organism evidence="2 3">
    <name type="scientific">Manganibacter manganicus</name>
    <dbReference type="NCBI Taxonomy" id="1873176"/>
    <lineage>
        <taxon>Bacteria</taxon>
        <taxon>Pseudomonadati</taxon>
        <taxon>Pseudomonadota</taxon>
        <taxon>Alphaproteobacteria</taxon>
        <taxon>Hyphomicrobiales</taxon>
        <taxon>Phyllobacteriaceae</taxon>
        <taxon>Manganibacter</taxon>
    </lineage>
</organism>
<dbReference type="Proteomes" id="UP000191905">
    <property type="component" value="Unassembled WGS sequence"/>
</dbReference>
<name>A0A1V8RMK1_9HYPH</name>
<dbReference type="InterPro" id="IPR009081">
    <property type="entry name" value="PP-bd_ACP"/>
</dbReference>